<dbReference type="GO" id="GO:0035082">
    <property type="term" value="P:axoneme assembly"/>
    <property type="evidence" value="ECO:0007669"/>
    <property type="project" value="InterPro"/>
</dbReference>
<feature type="coiled-coil region" evidence="1">
    <location>
        <begin position="357"/>
        <end position="384"/>
    </location>
</feature>
<evidence type="ECO:0000256" key="2">
    <source>
        <dbReference type="SAM" id="MobiDB-lite"/>
    </source>
</evidence>
<dbReference type="GO" id="GO:0005737">
    <property type="term" value="C:cytoplasm"/>
    <property type="evidence" value="ECO:0007669"/>
    <property type="project" value="TreeGrafter"/>
</dbReference>
<dbReference type="PANTHER" id="PTHR16275:SF8">
    <property type="entry name" value="COILED-COIL DOMAIN-CONTAINING PROTEIN 40"/>
    <property type="match status" value="1"/>
</dbReference>
<feature type="coiled-coil region" evidence="1">
    <location>
        <begin position="641"/>
        <end position="828"/>
    </location>
</feature>
<feature type="region of interest" description="Disordered" evidence="2">
    <location>
        <begin position="1"/>
        <end position="20"/>
    </location>
</feature>
<accession>A0AAV7JWW1</accession>
<dbReference type="PANTHER" id="PTHR16275">
    <property type="entry name" value="COILED-COIL DOMAIN-CONTAINING PROTEIN 40"/>
    <property type="match status" value="1"/>
</dbReference>
<reference evidence="3 4" key="1">
    <citation type="journal article" date="2023" name="BMC Biol.">
        <title>The compact genome of the sponge Oopsacas minuta (Hexactinellida) is lacking key metazoan core genes.</title>
        <authorList>
            <person name="Santini S."/>
            <person name="Schenkelaars Q."/>
            <person name="Jourda C."/>
            <person name="Duchesne M."/>
            <person name="Belahbib H."/>
            <person name="Rocher C."/>
            <person name="Selva M."/>
            <person name="Riesgo A."/>
            <person name="Vervoort M."/>
            <person name="Leys S.P."/>
            <person name="Kodjabachian L."/>
            <person name="Le Bivic A."/>
            <person name="Borchiellini C."/>
            <person name="Claverie J.M."/>
            <person name="Renard E."/>
        </authorList>
    </citation>
    <scope>NUCLEOTIDE SEQUENCE [LARGE SCALE GENOMIC DNA]</scope>
    <source>
        <strain evidence="3">SPO-2</strain>
    </source>
</reference>
<dbReference type="EMBL" id="JAKMXF010000277">
    <property type="protein sequence ID" value="KAI6653384.1"/>
    <property type="molecule type" value="Genomic_DNA"/>
</dbReference>
<dbReference type="AlphaFoldDB" id="A0AAV7JWW1"/>
<gene>
    <name evidence="3" type="ORF">LOD99_3603</name>
</gene>
<feature type="coiled-coil region" evidence="1">
    <location>
        <begin position="420"/>
        <end position="517"/>
    </location>
</feature>
<sequence length="919" mass="107291">MSQLGIATTGPDPTGDDAYNPVVQYREEQDVEYEQDDDEGEEEDMLVLAPEHPLMRRVQEALKTQLTKKKEELRLQLYAEKEELKAAQKDREDVGVELYTIQQQLAKQQSTLESVQDEVADLSEKRNQEDRLLKDAREQHTKMIVFLTQRQKEEVQMRKEAEEYASEVRMMENALQATKIDLAVTKRATDKALGDVAKAEEQKVQQDFYVDWLTDKVQKLRETIDLQQAQELAQTDQTRQVRDLLTQASTELEVLRLEKKQILQQWNSSLVGMQRRDEALAGIQQVRQENQDKLNTMHTEMSSYKRSIKQTQEKNEMLTGLVRLTDHELATLKKQLEVNAQQREALRIDYGTYTRTLHETEQQLQRANTDKILKENQLKALRTQSEREALEKIKLEDSVMETVMTQLTIDKASQRTGKDIDMSRKQVRELQSSAIKLENNIATKDLELSKHSSQLKELTKILESYEKKLQGQNVLISRCEQEIHKQNTLIDRKQTKIDQLNKMIDKIISGREGAEQELGPLELTINQLTKQVQASVEESQKLQNFWLREQSEMVRIVTSTQEQKINIDKLIKQMIILDQKKLRLDSNFEQEKVENREVAKSMSGLRKDMSKLHELLTHKRSEQENLEQGNLLIENDFIHSLKDAELESIRLQSQLNEVKEEKVRIVRSIIEAEEQVMLWEKKISLARETKDMLQKDYGEEEIQGMKAEIHRMHVRYDQLKRQQEKLIQDMEKAVYRREAIEKKGDAQLKSGKGETTGQLQLKLDDMKRKIVQTEQKTIQTEQQLKHIQDSQNILGDKLESTQTTCLELHDASSQLDQQIEDLTREKQKNLSIIVALQNRTKQLDYATQGKYPTLCKNPANLDSELEMHTQRTQLLFTVMDQLGENFPEKQGEIRHVRENMLMRTQVSNFIRETLPTIEK</sequence>
<evidence type="ECO:0000256" key="1">
    <source>
        <dbReference type="SAM" id="Coils"/>
    </source>
</evidence>
<name>A0AAV7JWW1_9METZ</name>
<keyword evidence="1" id="KW-0175">Coiled coil</keyword>
<feature type="coiled-coil region" evidence="1">
    <location>
        <begin position="56"/>
        <end position="181"/>
    </location>
</feature>
<dbReference type="InterPro" id="IPR037386">
    <property type="entry name" value="CCDC40"/>
</dbReference>
<proteinExistence type="predicted"/>
<dbReference type="Pfam" id="PF08647">
    <property type="entry name" value="BRE1"/>
    <property type="match status" value="1"/>
</dbReference>
<dbReference type="Proteomes" id="UP001165289">
    <property type="component" value="Unassembled WGS sequence"/>
</dbReference>
<evidence type="ECO:0000313" key="4">
    <source>
        <dbReference type="Proteomes" id="UP001165289"/>
    </source>
</evidence>
<organism evidence="3 4">
    <name type="scientific">Oopsacas minuta</name>
    <dbReference type="NCBI Taxonomy" id="111878"/>
    <lineage>
        <taxon>Eukaryota</taxon>
        <taxon>Metazoa</taxon>
        <taxon>Porifera</taxon>
        <taxon>Hexactinellida</taxon>
        <taxon>Hexasterophora</taxon>
        <taxon>Lyssacinosida</taxon>
        <taxon>Leucopsacidae</taxon>
        <taxon>Oopsacas</taxon>
    </lineage>
</organism>
<protein>
    <submittedName>
        <fullName evidence="3">Coiled-coil domain-containing protein 40</fullName>
    </submittedName>
</protein>
<comment type="caution">
    <text evidence="3">The sequence shown here is derived from an EMBL/GenBank/DDBJ whole genome shotgun (WGS) entry which is preliminary data.</text>
</comment>
<evidence type="ECO:0000313" key="3">
    <source>
        <dbReference type="EMBL" id="KAI6653384.1"/>
    </source>
</evidence>
<keyword evidence="4" id="KW-1185">Reference proteome</keyword>